<dbReference type="Proteomes" id="UP001153636">
    <property type="component" value="Chromosome 17"/>
</dbReference>
<feature type="compositionally biased region" description="Low complexity" evidence="1">
    <location>
        <begin position="89"/>
        <end position="106"/>
    </location>
</feature>
<evidence type="ECO:0000313" key="2">
    <source>
        <dbReference type="EMBL" id="CAH1104546.1"/>
    </source>
</evidence>
<name>A0A9P0CUM1_9CUCU</name>
<dbReference type="EMBL" id="OV651829">
    <property type="protein sequence ID" value="CAH1104546.1"/>
    <property type="molecule type" value="Genomic_DNA"/>
</dbReference>
<accession>A0A9P0CUM1</accession>
<proteinExistence type="predicted"/>
<gene>
    <name evidence="2" type="ORF">PSYICH_LOCUS5496</name>
</gene>
<reference evidence="2" key="1">
    <citation type="submission" date="2022-01" db="EMBL/GenBank/DDBJ databases">
        <authorList>
            <person name="King R."/>
        </authorList>
    </citation>
    <scope>NUCLEOTIDE SEQUENCE</scope>
</reference>
<protein>
    <submittedName>
        <fullName evidence="2">Uncharacterized protein</fullName>
    </submittedName>
</protein>
<keyword evidence="3" id="KW-1185">Reference proteome</keyword>
<dbReference type="OrthoDB" id="6781223at2759"/>
<organism evidence="2 3">
    <name type="scientific">Psylliodes chrysocephalus</name>
    <dbReference type="NCBI Taxonomy" id="3402493"/>
    <lineage>
        <taxon>Eukaryota</taxon>
        <taxon>Metazoa</taxon>
        <taxon>Ecdysozoa</taxon>
        <taxon>Arthropoda</taxon>
        <taxon>Hexapoda</taxon>
        <taxon>Insecta</taxon>
        <taxon>Pterygota</taxon>
        <taxon>Neoptera</taxon>
        <taxon>Endopterygota</taxon>
        <taxon>Coleoptera</taxon>
        <taxon>Polyphaga</taxon>
        <taxon>Cucujiformia</taxon>
        <taxon>Chrysomeloidea</taxon>
        <taxon>Chrysomelidae</taxon>
        <taxon>Galerucinae</taxon>
        <taxon>Alticini</taxon>
        <taxon>Psylliodes</taxon>
    </lineage>
</organism>
<evidence type="ECO:0000256" key="1">
    <source>
        <dbReference type="SAM" id="MobiDB-lite"/>
    </source>
</evidence>
<sequence>MAVKILVQYKTDNHRLEQTPSNLINIVDNSEIKIQVNASDIPKSLQDSIQRFNSGNSTSEDERGVHALEYHRLMRTPRSPNSTFPFPEIPTAKATNPATNTTKIKPANVPSKRQGSMPPIVVDGKTINQNILIQDFKAKIKGGFSVKHTNNSTILFVDDKEDHQKVLQSVRDENIAHHIYTNTEDKSHKFVLRGLADGTKTQDIEDDIETQYEIKVKNIFRMNTKNRHLFLVVTDPSLTLDYLNKNGEIKNQDIRHPLITKAIQYATATEDLGLTTPLIVHLKPILETKQPVVNGGERSWRN</sequence>
<evidence type="ECO:0000313" key="3">
    <source>
        <dbReference type="Proteomes" id="UP001153636"/>
    </source>
</evidence>
<feature type="region of interest" description="Disordered" evidence="1">
    <location>
        <begin position="76"/>
        <end position="121"/>
    </location>
</feature>
<dbReference type="AlphaFoldDB" id="A0A9P0CUM1"/>